<feature type="domain" description="SWIB" evidence="2">
    <location>
        <begin position="144"/>
        <end position="248"/>
    </location>
</feature>
<dbReference type="Gene3D" id="1.10.245.10">
    <property type="entry name" value="SWIB/MDM2 domain"/>
    <property type="match status" value="1"/>
</dbReference>
<dbReference type="EMBL" id="UINC01006445">
    <property type="protein sequence ID" value="SVA27578.1"/>
    <property type="molecule type" value="Genomic_DNA"/>
</dbReference>
<gene>
    <name evidence="3" type="ORF">METZ01_LOCUS80432</name>
</gene>
<dbReference type="SUPFAM" id="SSF47592">
    <property type="entry name" value="SWIB/MDM2 domain"/>
    <property type="match status" value="1"/>
</dbReference>
<dbReference type="Pfam" id="PF02201">
    <property type="entry name" value="SWIB"/>
    <property type="match status" value="1"/>
</dbReference>
<feature type="region of interest" description="Disordered" evidence="1">
    <location>
        <begin position="1"/>
        <end position="28"/>
    </location>
</feature>
<evidence type="ECO:0000256" key="1">
    <source>
        <dbReference type="SAM" id="MobiDB-lite"/>
    </source>
</evidence>
<protein>
    <recommendedName>
        <fullName evidence="2">SWIB domain-containing protein</fullName>
    </recommendedName>
</protein>
<dbReference type="CDD" id="cd10567">
    <property type="entry name" value="SWIB-MDM2_like"/>
    <property type="match status" value="1"/>
</dbReference>
<feature type="compositionally biased region" description="Polar residues" evidence="1">
    <location>
        <begin position="136"/>
        <end position="145"/>
    </location>
</feature>
<dbReference type="SMART" id="SM00151">
    <property type="entry name" value="SWIB"/>
    <property type="match status" value="1"/>
</dbReference>
<feature type="region of interest" description="Disordered" evidence="1">
    <location>
        <begin position="120"/>
        <end position="147"/>
    </location>
</feature>
<accession>A0A381UIU9</accession>
<dbReference type="InterPro" id="IPR019835">
    <property type="entry name" value="SWIB_domain"/>
</dbReference>
<dbReference type="InterPro" id="IPR036885">
    <property type="entry name" value="SWIB_MDM2_dom_sf"/>
</dbReference>
<sequence length="252" mass="27901">MPSKSKVSKKKSKTTRASTRKPKAKKAAKKAVVVEEVAPVVEEVAAPVVAAPVVVEEVADKVSVEEQVVKAIAKTLAEDEDVKIDLEFNNTINSMKTLIVDARGVLSSYKALHKRVSKRLKVLNKKPRGGKRKGGNQKTNPSGFNKPTKITDALAKFLSVEKGTCLPRTDVTRRINAYIKEHNLQGMTRTDKNGIDKNDNRYINTTLPKSDKRYKAATTLKKLLAPTTDLSYFNLQTFLSPHFIKETKKVTA</sequence>
<dbReference type="AlphaFoldDB" id="A0A381UIU9"/>
<proteinExistence type="predicted"/>
<feature type="compositionally biased region" description="Basic residues" evidence="1">
    <location>
        <begin position="120"/>
        <end position="135"/>
    </location>
</feature>
<evidence type="ECO:0000259" key="2">
    <source>
        <dbReference type="SMART" id="SM00151"/>
    </source>
</evidence>
<reference evidence="3" key="1">
    <citation type="submission" date="2018-05" db="EMBL/GenBank/DDBJ databases">
        <authorList>
            <person name="Lanie J.A."/>
            <person name="Ng W.-L."/>
            <person name="Kazmierczak K.M."/>
            <person name="Andrzejewski T.M."/>
            <person name="Davidsen T.M."/>
            <person name="Wayne K.J."/>
            <person name="Tettelin H."/>
            <person name="Glass J.I."/>
            <person name="Rusch D."/>
            <person name="Podicherti R."/>
            <person name="Tsui H.-C.T."/>
            <person name="Winkler M.E."/>
        </authorList>
    </citation>
    <scope>NUCLEOTIDE SEQUENCE</scope>
</reference>
<name>A0A381UIU9_9ZZZZ</name>
<organism evidence="3">
    <name type="scientific">marine metagenome</name>
    <dbReference type="NCBI Taxonomy" id="408172"/>
    <lineage>
        <taxon>unclassified sequences</taxon>
        <taxon>metagenomes</taxon>
        <taxon>ecological metagenomes</taxon>
    </lineage>
</organism>
<evidence type="ECO:0000313" key="3">
    <source>
        <dbReference type="EMBL" id="SVA27578.1"/>
    </source>
</evidence>
<dbReference type="InterPro" id="IPR003121">
    <property type="entry name" value="SWIB_MDM2_domain"/>
</dbReference>